<protein>
    <recommendedName>
        <fullName evidence="2">NADH:ubiquinone reductase (non-electrogenic)</fullName>
        <ecNumber evidence="2">1.6.5.9</ecNumber>
    </recommendedName>
</protein>
<keyword evidence="9" id="KW-0812">Transmembrane</keyword>
<evidence type="ECO:0000259" key="10">
    <source>
        <dbReference type="Pfam" id="PF07992"/>
    </source>
</evidence>
<evidence type="ECO:0000256" key="1">
    <source>
        <dbReference type="ARBA" id="ARBA00005272"/>
    </source>
</evidence>
<evidence type="ECO:0000256" key="6">
    <source>
        <dbReference type="ARBA" id="ARBA00023027"/>
    </source>
</evidence>
<evidence type="ECO:0000256" key="4">
    <source>
        <dbReference type="ARBA" id="ARBA00022827"/>
    </source>
</evidence>
<dbReference type="EMBL" id="CP089984">
    <property type="protein sequence ID" value="WXB13083.1"/>
    <property type="molecule type" value="Genomic_DNA"/>
</dbReference>
<organism evidence="11 12">
    <name type="scientific">Pendulispora albinea</name>
    <dbReference type="NCBI Taxonomy" id="2741071"/>
    <lineage>
        <taxon>Bacteria</taxon>
        <taxon>Pseudomonadati</taxon>
        <taxon>Myxococcota</taxon>
        <taxon>Myxococcia</taxon>
        <taxon>Myxococcales</taxon>
        <taxon>Sorangiineae</taxon>
        <taxon>Pendulisporaceae</taxon>
        <taxon>Pendulispora</taxon>
    </lineage>
</organism>
<gene>
    <name evidence="11" type="ORF">LZC94_35200</name>
</gene>
<dbReference type="PANTHER" id="PTHR43706">
    <property type="entry name" value="NADH DEHYDROGENASE"/>
    <property type="match status" value="1"/>
</dbReference>
<evidence type="ECO:0000256" key="2">
    <source>
        <dbReference type="ARBA" id="ARBA00012637"/>
    </source>
</evidence>
<keyword evidence="9" id="KW-1133">Transmembrane helix</keyword>
<proteinExistence type="inferred from homology"/>
<evidence type="ECO:0000313" key="12">
    <source>
        <dbReference type="Proteomes" id="UP001370348"/>
    </source>
</evidence>
<dbReference type="PRINTS" id="PR00368">
    <property type="entry name" value="FADPNR"/>
</dbReference>
<feature type="domain" description="FAD/NAD(P)-binding" evidence="10">
    <location>
        <begin position="5"/>
        <end position="322"/>
    </location>
</feature>
<reference evidence="11 12" key="1">
    <citation type="submission" date="2021-12" db="EMBL/GenBank/DDBJ databases">
        <title>Discovery of the Pendulisporaceae a myxobacterial family with distinct sporulation behavior and unique specialized metabolism.</title>
        <authorList>
            <person name="Garcia R."/>
            <person name="Popoff A."/>
            <person name="Bader C.D."/>
            <person name="Loehr J."/>
            <person name="Walesch S."/>
            <person name="Walt C."/>
            <person name="Boldt J."/>
            <person name="Bunk B."/>
            <person name="Haeckl F.J.F.P.J."/>
            <person name="Gunesch A.P."/>
            <person name="Birkelbach J."/>
            <person name="Nuebel U."/>
            <person name="Pietschmann T."/>
            <person name="Bach T."/>
            <person name="Mueller R."/>
        </authorList>
    </citation>
    <scope>NUCLEOTIDE SEQUENCE [LARGE SCALE GENOMIC DNA]</scope>
    <source>
        <strain evidence="11 12">MSr11954</strain>
    </source>
</reference>
<dbReference type="EC" id="1.6.5.9" evidence="2"/>
<dbReference type="PRINTS" id="PR00411">
    <property type="entry name" value="PNDRDTASEI"/>
</dbReference>
<dbReference type="Proteomes" id="UP001370348">
    <property type="component" value="Chromosome"/>
</dbReference>
<evidence type="ECO:0000256" key="5">
    <source>
        <dbReference type="ARBA" id="ARBA00023002"/>
    </source>
</evidence>
<dbReference type="RefSeq" id="WP_394822702.1">
    <property type="nucleotide sequence ID" value="NZ_CP089984.1"/>
</dbReference>
<evidence type="ECO:0000256" key="3">
    <source>
        <dbReference type="ARBA" id="ARBA00022630"/>
    </source>
</evidence>
<dbReference type="InterPro" id="IPR036188">
    <property type="entry name" value="FAD/NAD-bd_sf"/>
</dbReference>
<evidence type="ECO:0000256" key="7">
    <source>
        <dbReference type="ARBA" id="ARBA00047599"/>
    </source>
</evidence>
<comment type="catalytic activity">
    <reaction evidence="7">
        <text>a quinone + NADH + H(+) = a quinol + NAD(+)</text>
        <dbReference type="Rhea" id="RHEA:46160"/>
        <dbReference type="ChEBI" id="CHEBI:15378"/>
        <dbReference type="ChEBI" id="CHEBI:24646"/>
        <dbReference type="ChEBI" id="CHEBI:57540"/>
        <dbReference type="ChEBI" id="CHEBI:57945"/>
        <dbReference type="ChEBI" id="CHEBI:132124"/>
        <dbReference type="EC" id="1.6.5.9"/>
    </reaction>
</comment>
<evidence type="ECO:0000313" key="11">
    <source>
        <dbReference type="EMBL" id="WXB13083.1"/>
    </source>
</evidence>
<evidence type="ECO:0000256" key="8">
    <source>
        <dbReference type="SAM" id="MobiDB-lite"/>
    </source>
</evidence>
<dbReference type="InterPro" id="IPR023753">
    <property type="entry name" value="FAD/NAD-binding_dom"/>
</dbReference>
<accession>A0ABZ2LQA9</accession>
<evidence type="ECO:0000256" key="9">
    <source>
        <dbReference type="SAM" id="Phobius"/>
    </source>
</evidence>
<keyword evidence="9" id="KW-0472">Membrane</keyword>
<keyword evidence="6" id="KW-0520">NAD</keyword>
<sequence length="473" mass="51348">MSLPHIVIVGGGFGGLTAAQSLARAPVRVTLVDRRNHHLFQPLLYQVAMAGLSPADIASPIRSILAHQKNVTVLLDQITDVDLAAKALTTESGSRIDYDFLIVATGAKTDYFGHSDWEKFAPGLKTLTDATEIRRRVLLAFELAERESDEARRRWLLTFVVIGAGPTGVELAGAVRELSQYVLARDFRHIDPTEARVILVEGGPRVLPSFPEDLAPPAKRQLEELGVEIRTGTRVTGIDEQGVQFEGTRLEAANVLWAAGVRAARLAGKLGVPIDRAGRVIVQSDCSLPGHPEVFAIGDMAAFTDENGNLLPGLSPVAMQQARFVAKLITSIVRSPKAPTGEAAEVAREAFRYFDKGTMATIGRSRAVAASGRLRMSGFMAWLAWLFVHLWFLIGHRNRVAVFLTWTWSYLTYERGARLITGRIDAIHAGPTPAVHSVPSGSLAASAKLPAKPEERRHDERSPIRAHGNVPGG</sequence>
<dbReference type="Gene3D" id="3.50.50.100">
    <property type="match status" value="1"/>
</dbReference>
<keyword evidence="12" id="KW-1185">Reference proteome</keyword>
<keyword evidence="4" id="KW-0274">FAD</keyword>
<comment type="similarity">
    <text evidence="1">Belongs to the NADH dehydrogenase family.</text>
</comment>
<dbReference type="InterPro" id="IPR045024">
    <property type="entry name" value="NDH-2"/>
</dbReference>
<keyword evidence="3" id="KW-0285">Flavoprotein</keyword>
<dbReference type="PANTHER" id="PTHR43706:SF47">
    <property type="entry name" value="EXTERNAL NADH-UBIQUINONE OXIDOREDUCTASE 1, MITOCHONDRIAL-RELATED"/>
    <property type="match status" value="1"/>
</dbReference>
<name>A0ABZ2LQA9_9BACT</name>
<feature type="compositionally biased region" description="Basic and acidic residues" evidence="8">
    <location>
        <begin position="451"/>
        <end position="463"/>
    </location>
</feature>
<dbReference type="Pfam" id="PF07992">
    <property type="entry name" value="Pyr_redox_2"/>
    <property type="match status" value="1"/>
</dbReference>
<feature type="region of interest" description="Disordered" evidence="8">
    <location>
        <begin position="434"/>
        <end position="473"/>
    </location>
</feature>
<feature type="transmembrane region" description="Helical" evidence="9">
    <location>
        <begin position="374"/>
        <end position="394"/>
    </location>
</feature>
<dbReference type="SUPFAM" id="SSF51905">
    <property type="entry name" value="FAD/NAD(P)-binding domain"/>
    <property type="match status" value="1"/>
</dbReference>
<keyword evidence="5" id="KW-0560">Oxidoreductase</keyword>